<protein>
    <submittedName>
        <fullName evidence="7">Uncharacterized protein</fullName>
    </submittedName>
</protein>
<evidence type="ECO:0000256" key="2">
    <source>
        <dbReference type="ARBA" id="ARBA00022448"/>
    </source>
</evidence>
<keyword evidence="4" id="KW-0406">Ion transport</keyword>
<dbReference type="GO" id="GO:0046933">
    <property type="term" value="F:proton-transporting ATP synthase activity, rotational mechanism"/>
    <property type="evidence" value="ECO:0007669"/>
    <property type="project" value="InterPro"/>
</dbReference>
<evidence type="ECO:0000313" key="8">
    <source>
        <dbReference type="Proteomes" id="UP000178299"/>
    </source>
</evidence>
<evidence type="ECO:0000313" key="7">
    <source>
        <dbReference type="EMBL" id="OGF80752.1"/>
    </source>
</evidence>
<comment type="subcellular location">
    <subcellularLocation>
        <location evidence="1">Membrane</location>
    </subcellularLocation>
</comment>
<dbReference type="GO" id="GO:0016020">
    <property type="term" value="C:membrane"/>
    <property type="evidence" value="ECO:0007669"/>
    <property type="project" value="UniProtKB-SubCell"/>
</dbReference>
<dbReference type="AlphaFoldDB" id="A0A1F5WYL9"/>
<evidence type="ECO:0000256" key="6">
    <source>
        <dbReference type="ARBA" id="ARBA00023310"/>
    </source>
</evidence>
<gene>
    <name evidence="7" type="ORF">A2W48_03040</name>
</gene>
<proteinExistence type="predicted"/>
<reference evidence="7 8" key="1">
    <citation type="journal article" date="2016" name="Nat. Commun.">
        <title>Thousands of microbial genomes shed light on interconnected biogeochemical processes in an aquifer system.</title>
        <authorList>
            <person name="Anantharaman K."/>
            <person name="Brown C.T."/>
            <person name="Hug L.A."/>
            <person name="Sharon I."/>
            <person name="Castelle C.J."/>
            <person name="Probst A.J."/>
            <person name="Thomas B.C."/>
            <person name="Singh A."/>
            <person name="Wilkins M.J."/>
            <person name="Karaoz U."/>
            <person name="Brodie E.L."/>
            <person name="Williams K.H."/>
            <person name="Hubbard S.S."/>
            <person name="Banfield J.F."/>
        </authorList>
    </citation>
    <scope>NUCLEOTIDE SEQUENCE [LARGE SCALE GENOMIC DNA]</scope>
</reference>
<keyword evidence="6" id="KW-0066">ATP synthesis</keyword>
<sequence>MKYPAEIYAKAFLGALQSSGREEERSVIKNFSSLLKKNGDLQNHEKISLEIEKLMSKKDGGIFVSIEVAKKAGAAVKKLAGLFSEKDVVKINILPELLAGARILINGEREFDFSFKRRLKDLFAK</sequence>
<keyword evidence="5" id="KW-0472">Membrane</keyword>
<evidence type="ECO:0000256" key="5">
    <source>
        <dbReference type="ARBA" id="ARBA00023136"/>
    </source>
</evidence>
<dbReference type="EMBL" id="MFHS01000032">
    <property type="protein sequence ID" value="OGF80752.1"/>
    <property type="molecule type" value="Genomic_DNA"/>
</dbReference>
<dbReference type="Pfam" id="PF00213">
    <property type="entry name" value="OSCP"/>
    <property type="match status" value="1"/>
</dbReference>
<name>A0A1F5WYL9_9BACT</name>
<organism evidence="7 8">
    <name type="scientific">Candidatus Giovannonibacteria bacterium RIFCSPHIGHO2_12_44_12</name>
    <dbReference type="NCBI Taxonomy" id="1798340"/>
    <lineage>
        <taxon>Bacteria</taxon>
        <taxon>Candidatus Giovannoniibacteriota</taxon>
    </lineage>
</organism>
<keyword evidence="3" id="KW-0375">Hydrogen ion transport</keyword>
<evidence type="ECO:0000256" key="4">
    <source>
        <dbReference type="ARBA" id="ARBA00023065"/>
    </source>
</evidence>
<dbReference type="Proteomes" id="UP000178299">
    <property type="component" value="Unassembled WGS sequence"/>
</dbReference>
<comment type="caution">
    <text evidence="7">The sequence shown here is derived from an EMBL/GenBank/DDBJ whole genome shotgun (WGS) entry which is preliminary data.</text>
</comment>
<evidence type="ECO:0000256" key="3">
    <source>
        <dbReference type="ARBA" id="ARBA00022781"/>
    </source>
</evidence>
<accession>A0A1F5WYL9</accession>
<dbReference type="InterPro" id="IPR000711">
    <property type="entry name" value="ATPase_OSCP/dsu"/>
</dbReference>
<keyword evidence="2" id="KW-0813">Transport</keyword>
<evidence type="ECO:0000256" key="1">
    <source>
        <dbReference type="ARBA" id="ARBA00004370"/>
    </source>
</evidence>